<protein>
    <submittedName>
        <fullName evidence="3">Uncharacterized protein YhaN</fullName>
    </submittedName>
</protein>
<dbReference type="Proteomes" id="UP001549031">
    <property type="component" value="Unassembled WGS sequence"/>
</dbReference>
<dbReference type="EMBL" id="JBEPLJ010000006">
    <property type="protein sequence ID" value="MET3585677.1"/>
    <property type="molecule type" value="Genomic_DNA"/>
</dbReference>
<feature type="coiled-coil region" evidence="1">
    <location>
        <begin position="215"/>
        <end position="242"/>
    </location>
</feature>
<dbReference type="RefSeq" id="WP_247243621.1">
    <property type="nucleotide sequence ID" value="NZ_JALJRA010000006.1"/>
</dbReference>
<dbReference type="InterPro" id="IPR038734">
    <property type="entry name" value="YhaN_AAA"/>
</dbReference>
<sequence length="1147" mass="127620">MRFKRLDILRYGALTDRSLAFQKDARLHVIYGPNEAGKSSALSAISDLLFGFPERSAYGFQADSSALRVAALVAARDGSELSFRRRKGRKSTLLAPTETEEALPDDVLAPFLGTLSRDVFERAFGLNSASLRAGGESMLKSGGEIGSLLFSAASGLNGLSDMRKDLEAEADTIYAPRRSKDRLFYQVLDAHEEARKAERENELKAGDWKKLVAEQADLEAELQTVLAQRQETKRALEHLRQLLRLDPIIREIDRENEQLAQYAPLADLPAEFETELASLLERLRDTHTERSRSEAEKARLTDELAAIEVEDRLLDAAPAIMAAHSGIAAYVNARNDIARVRAEAEEFGLRLAQSARRLGLSDAADLQKQQPTDADLARVRALVEEGTALDRQLHQVRERIEEQRDALRRMEEGGRSSRAVDPKIWSEQLASLQPDLVDLQRMEALQVRVKRAEGNLADAATRLDPPVDDVGKLSALPLPDAAELAQHRWLIEEARREAAAVATKRDGLAEEAAQVRMALAALEGTGQVVSRDAILGARTNRDGLLQEARKQPEPAAFDRLASAISYADQLSDSALAGADRVTRHAQLTLRLAELDQSLRVADARAKQADIELSDAVTAFEDAFRPAGVNPSSPERMIEWRQAVEDLFRQLRELHQLRDEVEALRLKEEKLRPALMTIADATRLAAAALPTTAIARALERRLSEIAQLWTESRASETKRAVAEEAIVRLEERQRALLQDVQHWQSKFTAALPKVGLPEDADPAMALAALEAWRTVPDQVAERQNRERRVRGMIRDMEEFEQTTRQVVGEVAADLSAVSSDVAASLLHERLVAATAENKHRVAVAADLERLDATLARLAADRQALEQKADELAARLKTQVDALPQVLDDLRQRQHLVRALQQCHVRFAEHADGRSEEEIRASLAGFDRIAASLEIERLTAEEERLVERMRALGVAQAEIERRRRELETGIGAERAVFQKLAAEEEARELARRWVVLKLAASILATSMESYREQQADPVMKRAGELFCGLTGGRFTRLLQLYDEKDELQLAVERQNGEQVPLSGLSEGTGDQLYLALRLAFLEDYCRRNEPAPLVLDDIFQTFDDERTAAGLRTLAAASETHQTLLFTHQRSVVEAARQELGESADIVQL</sequence>
<dbReference type="Pfam" id="PF13514">
    <property type="entry name" value="AAA_27"/>
    <property type="match status" value="1"/>
</dbReference>
<evidence type="ECO:0000259" key="2">
    <source>
        <dbReference type="Pfam" id="PF13514"/>
    </source>
</evidence>
<dbReference type="SUPFAM" id="SSF52540">
    <property type="entry name" value="P-loop containing nucleoside triphosphate hydrolases"/>
    <property type="match status" value="1"/>
</dbReference>
<reference evidence="3 4" key="1">
    <citation type="submission" date="2024-06" db="EMBL/GenBank/DDBJ databases">
        <title>Genomic Encyclopedia of Type Strains, Phase IV (KMG-IV): sequencing the most valuable type-strain genomes for metagenomic binning, comparative biology and taxonomic classification.</title>
        <authorList>
            <person name="Goeker M."/>
        </authorList>
    </citation>
    <scope>NUCLEOTIDE SEQUENCE [LARGE SCALE GENOMIC DNA]</scope>
    <source>
        <strain evidence="3 4">DSM 105042</strain>
    </source>
</reference>
<name>A0ABV2H5I2_9HYPH</name>
<feature type="coiled-coil region" evidence="1">
    <location>
        <begin position="283"/>
        <end position="310"/>
    </location>
</feature>
<comment type="caution">
    <text evidence="3">The sequence shown here is derived from an EMBL/GenBank/DDBJ whole genome shotgun (WGS) entry which is preliminary data.</text>
</comment>
<dbReference type="PANTHER" id="PTHR41259:SF1">
    <property type="entry name" value="DOUBLE-STRAND BREAK REPAIR RAD50 ATPASE, PUTATIVE-RELATED"/>
    <property type="match status" value="1"/>
</dbReference>
<keyword evidence="1" id="KW-0175">Coiled coil</keyword>
<evidence type="ECO:0000256" key="1">
    <source>
        <dbReference type="SAM" id="Coils"/>
    </source>
</evidence>
<feature type="coiled-coil region" evidence="1">
    <location>
        <begin position="711"/>
        <end position="745"/>
    </location>
</feature>
<evidence type="ECO:0000313" key="4">
    <source>
        <dbReference type="Proteomes" id="UP001549031"/>
    </source>
</evidence>
<feature type="coiled-coil region" evidence="1">
    <location>
        <begin position="846"/>
        <end position="880"/>
    </location>
</feature>
<keyword evidence="4" id="KW-1185">Reference proteome</keyword>
<dbReference type="InterPro" id="IPR027417">
    <property type="entry name" value="P-loop_NTPase"/>
</dbReference>
<dbReference type="Gene3D" id="3.40.50.300">
    <property type="entry name" value="P-loop containing nucleotide triphosphate hydrolases"/>
    <property type="match status" value="2"/>
</dbReference>
<evidence type="ECO:0000313" key="3">
    <source>
        <dbReference type="EMBL" id="MET3585677.1"/>
    </source>
</evidence>
<proteinExistence type="predicted"/>
<accession>A0ABV2H5I2</accession>
<dbReference type="PANTHER" id="PTHR41259">
    <property type="entry name" value="DOUBLE-STRAND BREAK REPAIR RAD50 ATPASE, PUTATIVE-RELATED"/>
    <property type="match status" value="1"/>
</dbReference>
<feature type="domain" description="YhaN AAA" evidence="2">
    <location>
        <begin position="1"/>
        <end position="208"/>
    </location>
</feature>
<gene>
    <name evidence="3" type="ORF">ABID21_001786</name>
</gene>
<organism evidence="3 4">
    <name type="scientific">Pseudorhizobium tarimense</name>
    <dbReference type="NCBI Taxonomy" id="1079109"/>
    <lineage>
        <taxon>Bacteria</taxon>
        <taxon>Pseudomonadati</taxon>
        <taxon>Pseudomonadota</taxon>
        <taxon>Alphaproteobacteria</taxon>
        <taxon>Hyphomicrobiales</taxon>
        <taxon>Rhizobiaceae</taxon>
        <taxon>Rhizobium/Agrobacterium group</taxon>
        <taxon>Pseudorhizobium</taxon>
    </lineage>
</organism>